<sequence>MRYYTEPSEEWTRYYGVTYRCNHPVYRTCTLYAEHGKGLCVIQQRFNEKSRATFWGPIDPWLTDKIYMHEGFREYFLEHAKRKNQNGFYPTVTVRQLMWAIRMKPIKKERWETVFDRKEV</sequence>
<name>A0A8S5TVL5_9CAUD</name>
<organism evidence="1">
    <name type="scientific">Siphoviridae sp. ctx254</name>
    <dbReference type="NCBI Taxonomy" id="2825737"/>
    <lineage>
        <taxon>Viruses</taxon>
        <taxon>Duplodnaviria</taxon>
        <taxon>Heunggongvirae</taxon>
        <taxon>Uroviricota</taxon>
        <taxon>Caudoviricetes</taxon>
    </lineage>
</organism>
<dbReference type="EMBL" id="BK015941">
    <property type="protein sequence ID" value="DAF86215.1"/>
    <property type="molecule type" value="Genomic_DNA"/>
</dbReference>
<accession>A0A8S5TVL5</accession>
<reference evidence="1" key="1">
    <citation type="journal article" date="2021" name="Proc. Natl. Acad. Sci. U.S.A.">
        <title>A Catalog of Tens of Thousands of Viruses from Human Metagenomes Reveals Hidden Associations with Chronic Diseases.</title>
        <authorList>
            <person name="Tisza M.J."/>
            <person name="Buck C.B."/>
        </authorList>
    </citation>
    <scope>NUCLEOTIDE SEQUENCE</scope>
    <source>
        <strain evidence="1">Ctx254</strain>
    </source>
</reference>
<evidence type="ECO:0000313" key="1">
    <source>
        <dbReference type="EMBL" id="DAF86215.1"/>
    </source>
</evidence>
<proteinExistence type="predicted"/>
<protein>
    <submittedName>
        <fullName evidence="1">Uncharacterized protein</fullName>
    </submittedName>
</protein>